<dbReference type="InterPro" id="IPR051195">
    <property type="entry name" value="Fungal_stress_NST1"/>
</dbReference>
<dbReference type="PANTHER" id="PTHR31780">
    <property type="entry name" value="STRESS RESPONSE PROTEIN NST1-RELATED"/>
    <property type="match status" value="1"/>
</dbReference>
<feature type="compositionally biased region" description="Basic and acidic residues" evidence="1">
    <location>
        <begin position="138"/>
        <end position="295"/>
    </location>
</feature>
<feature type="region of interest" description="Disordered" evidence="1">
    <location>
        <begin position="29"/>
        <end position="70"/>
    </location>
</feature>
<evidence type="ECO:0000313" key="2">
    <source>
        <dbReference type="EMBL" id="RCH83744.1"/>
    </source>
</evidence>
<dbReference type="EMBL" id="PJQL01002569">
    <property type="protein sequence ID" value="RCH83744.1"/>
    <property type="molecule type" value="Genomic_DNA"/>
</dbReference>
<proteinExistence type="predicted"/>
<sequence>GGILTVADDLLKNDGKKFLDMMERLAERRMQKEDISLDQNSNYFQEEEDDEDGYEDDEDEDTRTEEQRMEEGRRMFQIFAARMFEQRVLAAYREKVAQERQQRLLEELAEEDRLREEREAKKQLERERKKDKKRQLKKQQEEERLALEAKKKAEEEALRKQKEKKMEEERQRREKERLRKEEEKRQREEERQKKEEEKKRKLKEEKEREKKRREKEEKERKEKEERERKEKEERERKEKEEKERKAKEEKERKEKEEHERKEKEQQERKANKEKERKEKLRLEKEKVDEQEKPKEAMVVTPTATTAPKQPIIEKQPVLPQYSHIPPDDFENRQQVLIEALVGSTSRPSNFVEPNNIQHSLAQLQLSQPSGTPASFLSTSLDHTSPLSDANSSVLGLFNNRSTAPPSTSLLTETPSTRRSLTSIAPIGQPIHNGRRSSVQPVGTIGSLPDDAFLSGKRTETEGMTARSFFSSFLFGEPTKYHNNTPPPHVMSHDYDTRLAQDNRRFSGDGQQQQQHTPGWTNAWTASSLLTDNVHGKLFGDALPDRTAMTLERVKVAYQKLNEITQVKMFTGYHTLVQLHRMMNDLYIDFPIDIRELYEILCSPLSGFRCFHHGQHGIVVLYDNSSMASTTNFSSPPHSSLLLPSHPPPSLQPGNNPPLFS</sequence>
<evidence type="ECO:0000313" key="3">
    <source>
        <dbReference type="Proteomes" id="UP000252139"/>
    </source>
</evidence>
<keyword evidence="3" id="KW-1185">Reference proteome</keyword>
<feature type="non-terminal residue" evidence="2">
    <location>
        <position position="1"/>
    </location>
</feature>
<dbReference type="PANTHER" id="PTHR31780:SF10">
    <property type="entry name" value="LD36051P"/>
    <property type="match status" value="1"/>
</dbReference>
<comment type="caution">
    <text evidence="2">The sequence shown here is derived from an EMBL/GenBank/DDBJ whole genome shotgun (WGS) entry which is preliminary data.</text>
</comment>
<gene>
    <name evidence="2" type="primary">NST1_2</name>
    <name evidence="2" type="ORF">CU097_005557</name>
</gene>
<protein>
    <submittedName>
        <fullName evidence="2">Stress response protein nst1</fullName>
    </submittedName>
</protein>
<accession>A0A367J1C9</accession>
<dbReference type="OrthoDB" id="21629at2759"/>
<feature type="region of interest" description="Disordered" evidence="1">
    <location>
        <begin position="106"/>
        <end position="296"/>
    </location>
</feature>
<feature type="compositionally biased region" description="Acidic residues" evidence="1">
    <location>
        <begin position="45"/>
        <end position="63"/>
    </location>
</feature>
<organism evidence="2 3">
    <name type="scientific">Rhizopus azygosporus</name>
    <name type="common">Rhizopus microsporus var. azygosporus</name>
    <dbReference type="NCBI Taxonomy" id="86630"/>
    <lineage>
        <taxon>Eukaryota</taxon>
        <taxon>Fungi</taxon>
        <taxon>Fungi incertae sedis</taxon>
        <taxon>Mucoromycota</taxon>
        <taxon>Mucoromycotina</taxon>
        <taxon>Mucoromycetes</taxon>
        <taxon>Mucorales</taxon>
        <taxon>Mucorineae</taxon>
        <taxon>Rhizopodaceae</taxon>
        <taxon>Rhizopus</taxon>
    </lineage>
</organism>
<dbReference type="STRING" id="86630.A0A367J1C9"/>
<dbReference type="AlphaFoldDB" id="A0A367J1C9"/>
<feature type="region of interest" description="Disordered" evidence="1">
    <location>
        <begin position="397"/>
        <end position="453"/>
    </location>
</feature>
<feature type="region of interest" description="Disordered" evidence="1">
    <location>
        <begin position="637"/>
        <end position="660"/>
    </location>
</feature>
<feature type="compositionally biased region" description="Low complexity" evidence="1">
    <location>
        <begin position="400"/>
        <end position="422"/>
    </location>
</feature>
<name>A0A367J1C9_RHIAZ</name>
<reference evidence="2 3" key="1">
    <citation type="journal article" date="2018" name="G3 (Bethesda)">
        <title>Phylogenetic and Phylogenomic Definition of Rhizopus Species.</title>
        <authorList>
            <person name="Gryganskyi A.P."/>
            <person name="Golan J."/>
            <person name="Dolatabadi S."/>
            <person name="Mondo S."/>
            <person name="Robb S."/>
            <person name="Idnurm A."/>
            <person name="Muszewska A."/>
            <person name="Steczkiewicz K."/>
            <person name="Masonjones S."/>
            <person name="Liao H.L."/>
            <person name="Gajdeczka M.T."/>
            <person name="Anike F."/>
            <person name="Vuek A."/>
            <person name="Anishchenko I.M."/>
            <person name="Voigt K."/>
            <person name="de Hoog G.S."/>
            <person name="Smith M.E."/>
            <person name="Heitman J."/>
            <person name="Vilgalys R."/>
            <person name="Stajich J.E."/>
        </authorList>
    </citation>
    <scope>NUCLEOTIDE SEQUENCE [LARGE SCALE GENOMIC DNA]</scope>
    <source>
        <strain evidence="2 3">CBS 357.93</strain>
    </source>
</reference>
<feature type="compositionally biased region" description="Basic and acidic residues" evidence="1">
    <location>
        <begin position="106"/>
        <end position="128"/>
    </location>
</feature>
<feature type="compositionally biased region" description="Low complexity" evidence="1">
    <location>
        <begin position="651"/>
        <end position="660"/>
    </location>
</feature>
<dbReference type="Proteomes" id="UP000252139">
    <property type="component" value="Unassembled WGS sequence"/>
</dbReference>
<evidence type="ECO:0000256" key="1">
    <source>
        <dbReference type="SAM" id="MobiDB-lite"/>
    </source>
</evidence>